<dbReference type="InterPro" id="IPR051678">
    <property type="entry name" value="AGP_Transferase"/>
</dbReference>
<feature type="domain" description="Aminoglycoside phosphotransferase" evidence="1">
    <location>
        <begin position="45"/>
        <end position="241"/>
    </location>
</feature>
<accession>A0A7S8D7D9</accession>
<name>A0A7S8D7D9_FUSCU</name>
<dbReference type="Proteomes" id="UP000663297">
    <property type="component" value="Chromosome 3"/>
</dbReference>
<dbReference type="Gene3D" id="3.90.1200.10">
    <property type="match status" value="1"/>
</dbReference>
<evidence type="ECO:0000259" key="1">
    <source>
        <dbReference type="Pfam" id="PF01636"/>
    </source>
</evidence>
<dbReference type="Pfam" id="PF01636">
    <property type="entry name" value="APH"/>
    <property type="match status" value="1"/>
</dbReference>
<organism evidence="2 3">
    <name type="scientific">Fusarium culmorum</name>
    <dbReference type="NCBI Taxonomy" id="5516"/>
    <lineage>
        <taxon>Eukaryota</taxon>
        <taxon>Fungi</taxon>
        <taxon>Dikarya</taxon>
        <taxon>Ascomycota</taxon>
        <taxon>Pezizomycotina</taxon>
        <taxon>Sordariomycetes</taxon>
        <taxon>Hypocreomycetidae</taxon>
        <taxon>Hypocreales</taxon>
        <taxon>Nectriaceae</taxon>
        <taxon>Fusarium</taxon>
    </lineage>
</organism>
<dbReference type="CDD" id="cd05120">
    <property type="entry name" value="APH_ChoK_like"/>
    <property type="match status" value="1"/>
</dbReference>
<sequence length="266" mass="30897">MPSPLRAQIYRGLWFLGARLYGPSSSFKVQRLPFGMYLETKRQEEHQILASEYGTLQSLRRLTQIPVPRPLDIFSSSDTSYLLTTRLPGHPVGLCLDSMSEAEVDAFNNELHRYLTELRAMPKPVGIKHAICNAIGGPLYDYRMIAGQDYDKARGDFIEPFATEDDFNKKLQTPALPGVSHRSGHEIVLTHADINMRNILYHNGRIFGIIDWENAGWFPDYWEYTKALYVTKVNRRWLSMMDQVFAAFGDFRDDYFTERKLWYYCM</sequence>
<dbReference type="InterPro" id="IPR002575">
    <property type="entry name" value="Aminoglycoside_PTrfase"/>
</dbReference>
<gene>
    <name evidence="2" type="ORF">HYE67_005563</name>
</gene>
<dbReference type="PANTHER" id="PTHR21310:SF58">
    <property type="entry name" value="AMINOGLYCOSIDE PHOSPHOTRANSFERASE DOMAIN-CONTAINING PROTEIN"/>
    <property type="match status" value="1"/>
</dbReference>
<dbReference type="EMBL" id="CP064749">
    <property type="protein sequence ID" value="QPC63332.1"/>
    <property type="molecule type" value="Genomic_DNA"/>
</dbReference>
<dbReference type="AlphaFoldDB" id="A0A7S8D7D9"/>
<evidence type="ECO:0000313" key="3">
    <source>
        <dbReference type="Proteomes" id="UP000663297"/>
    </source>
</evidence>
<dbReference type="SUPFAM" id="SSF56112">
    <property type="entry name" value="Protein kinase-like (PK-like)"/>
    <property type="match status" value="1"/>
</dbReference>
<protein>
    <recommendedName>
        <fullName evidence="1">Aminoglycoside phosphotransferase domain-containing protein</fullName>
    </recommendedName>
</protein>
<proteinExistence type="predicted"/>
<dbReference type="InterPro" id="IPR011009">
    <property type="entry name" value="Kinase-like_dom_sf"/>
</dbReference>
<reference evidence="2" key="1">
    <citation type="submission" date="2020-11" db="EMBL/GenBank/DDBJ databases">
        <title>The chromosome-scale genome resource for two endophytic Fusarium species: F. culmorum and F. pseudograminearum.</title>
        <authorList>
            <person name="Yuan Z."/>
        </authorList>
    </citation>
    <scope>NUCLEOTIDE SEQUENCE</scope>
    <source>
        <strain evidence="2">Class2-1B</strain>
    </source>
</reference>
<dbReference type="PANTHER" id="PTHR21310">
    <property type="entry name" value="AMINOGLYCOSIDE PHOSPHOTRANSFERASE-RELATED-RELATED"/>
    <property type="match status" value="1"/>
</dbReference>
<evidence type="ECO:0000313" key="2">
    <source>
        <dbReference type="EMBL" id="QPC63332.1"/>
    </source>
</evidence>